<name>A0A7R6PPX2_9BACT</name>
<gene>
    <name evidence="3" type="ORF">TTHT_2229</name>
</gene>
<accession>A0A7R6PPX2</accession>
<dbReference type="EMBL" id="AP017470">
    <property type="protein sequence ID" value="BBB33653.1"/>
    <property type="molecule type" value="Genomic_DNA"/>
</dbReference>
<evidence type="ECO:0000259" key="2">
    <source>
        <dbReference type="Pfam" id="PF09851"/>
    </source>
</evidence>
<dbReference type="Proteomes" id="UP000595564">
    <property type="component" value="Chromosome"/>
</dbReference>
<proteinExistence type="predicted"/>
<feature type="domain" description="SHOCT" evidence="2">
    <location>
        <begin position="109"/>
        <end position="133"/>
    </location>
</feature>
<protein>
    <recommendedName>
        <fullName evidence="2">SHOCT domain-containing protein</fullName>
    </recommendedName>
</protein>
<reference evidence="3 4" key="1">
    <citation type="journal article" date="2012" name="Extremophiles">
        <title>Thermotomaculum hydrothermale gen. nov., sp. nov., a novel heterotrophic thermophile within the phylum Acidobacteria from a deep-sea hydrothermal vent chimney in the Southern Okinawa Trough.</title>
        <authorList>
            <person name="Izumi H."/>
            <person name="Nunoura T."/>
            <person name="Miyazaki M."/>
            <person name="Mino S."/>
            <person name="Toki T."/>
            <person name="Takai K."/>
            <person name="Sako Y."/>
            <person name="Sawabe T."/>
            <person name="Nakagawa S."/>
        </authorList>
    </citation>
    <scope>NUCLEOTIDE SEQUENCE [LARGE SCALE GENOMIC DNA]</scope>
    <source>
        <strain evidence="3 4">AC55</strain>
    </source>
</reference>
<dbReference type="AlphaFoldDB" id="A0A7R6PPX2"/>
<dbReference type="RefSeq" id="WP_201327967.1">
    <property type="nucleotide sequence ID" value="NZ_AP017470.1"/>
</dbReference>
<dbReference type="KEGG" id="thyd:TTHT_2229"/>
<evidence type="ECO:0000313" key="3">
    <source>
        <dbReference type="EMBL" id="BBB33653.1"/>
    </source>
</evidence>
<feature type="compositionally biased region" description="Basic and acidic residues" evidence="1">
    <location>
        <begin position="76"/>
        <end position="86"/>
    </location>
</feature>
<evidence type="ECO:0000313" key="4">
    <source>
        <dbReference type="Proteomes" id="UP000595564"/>
    </source>
</evidence>
<feature type="region of interest" description="Disordered" evidence="1">
    <location>
        <begin position="76"/>
        <end position="98"/>
    </location>
</feature>
<feature type="compositionally biased region" description="Polar residues" evidence="1">
    <location>
        <begin position="88"/>
        <end position="98"/>
    </location>
</feature>
<evidence type="ECO:0000256" key="1">
    <source>
        <dbReference type="SAM" id="MobiDB-lite"/>
    </source>
</evidence>
<organism evidence="3 4">
    <name type="scientific">Thermotomaculum hydrothermale</name>
    <dbReference type="NCBI Taxonomy" id="981385"/>
    <lineage>
        <taxon>Bacteria</taxon>
        <taxon>Pseudomonadati</taxon>
        <taxon>Acidobacteriota</taxon>
        <taxon>Holophagae</taxon>
        <taxon>Thermotomaculales</taxon>
        <taxon>Thermotomaculaceae</taxon>
        <taxon>Thermotomaculum</taxon>
    </lineage>
</organism>
<dbReference type="InterPro" id="IPR018649">
    <property type="entry name" value="SHOCT"/>
</dbReference>
<sequence length="140" mass="16886">MFWFKDNETLVVFYSYKGYDRARILKEGFHVNYFKANGKIYKSAIEIKKDVWTKYLNKAIFEKDYEKIWERIPKNPEEAEAREKTKQKTSGENINTEQKTISIEEMQKELERLKNMLDKKLITKEEYEMLKKNVLKKAGL</sequence>
<dbReference type="Pfam" id="PF09851">
    <property type="entry name" value="SHOCT"/>
    <property type="match status" value="1"/>
</dbReference>
<keyword evidence="4" id="KW-1185">Reference proteome</keyword>